<evidence type="ECO:0000313" key="1">
    <source>
        <dbReference type="EMBL" id="EKC42133.1"/>
    </source>
</evidence>
<accession>K1R8Q1</accession>
<dbReference type="HOGENOM" id="CLU_1322049_0_0_1"/>
<gene>
    <name evidence="1" type="ORF">CGI_10024634</name>
</gene>
<dbReference type="SUPFAM" id="SSF56436">
    <property type="entry name" value="C-type lectin-like"/>
    <property type="match status" value="1"/>
</dbReference>
<dbReference type="AlphaFoldDB" id="K1R8Q1"/>
<reference evidence="1" key="1">
    <citation type="journal article" date="2012" name="Nature">
        <title>The oyster genome reveals stress adaptation and complexity of shell formation.</title>
        <authorList>
            <person name="Zhang G."/>
            <person name="Fang X."/>
            <person name="Guo X."/>
            <person name="Li L."/>
            <person name="Luo R."/>
            <person name="Xu F."/>
            <person name="Yang P."/>
            <person name="Zhang L."/>
            <person name="Wang X."/>
            <person name="Qi H."/>
            <person name="Xiong Z."/>
            <person name="Que H."/>
            <person name="Xie Y."/>
            <person name="Holland P.W."/>
            <person name="Paps J."/>
            <person name="Zhu Y."/>
            <person name="Wu F."/>
            <person name="Chen Y."/>
            <person name="Wang J."/>
            <person name="Peng C."/>
            <person name="Meng J."/>
            <person name="Yang L."/>
            <person name="Liu J."/>
            <person name="Wen B."/>
            <person name="Zhang N."/>
            <person name="Huang Z."/>
            <person name="Zhu Q."/>
            <person name="Feng Y."/>
            <person name="Mount A."/>
            <person name="Hedgecock D."/>
            <person name="Xu Z."/>
            <person name="Liu Y."/>
            <person name="Domazet-Loso T."/>
            <person name="Du Y."/>
            <person name="Sun X."/>
            <person name="Zhang S."/>
            <person name="Liu B."/>
            <person name="Cheng P."/>
            <person name="Jiang X."/>
            <person name="Li J."/>
            <person name="Fan D."/>
            <person name="Wang W."/>
            <person name="Fu W."/>
            <person name="Wang T."/>
            <person name="Wang B."/>
            <person name="Zhang J."/>
            <person name="Peng Z."/>
            <person name="Li Y."/>
            <person name="Li N."/>
            <person name="Wang J."/>
            <person name="Chen M."/>
            <person name="He Y."/>
            <person name="Tan F."/>
            <person name="Song X."/>
            <person name="Zheng Q."/>
            <person name="Huang R."/>
            <person name="Yang H."/>
            <person name="Du X."/>
            <person name="Chen L."/>
            <person name="Yang M."/>
            <person name="Gaffney P.M."/>
            <person name="Wang S."/>
            <person name="Luo L."/>
            <person name="She Z."/>
            <person name="Ming Y."/>
            <person name="Huang W."/>
            <person name="Zhang S."/>
            <person name="Huang B."/>
            <person name="Zhang Y."/>
            <person name="Qu T."/>
            <person name="Ni P."/>
            <person name="Miao G."/>
            <person name="Wang J."/>
            <person name="Wang Q."/>
            <person name="Steinberg C.E."/>
            <person name="Wang H."/>
            <person name="Li N."/>
            <person name="Qian L."/>
            <person name="Zhang G."/>
            <person name="Li Y."/>
            <person name="Yang H."/>
            <person name="Liu X."/>
            <person name="Wang J."/>
            <person name="Yin Y."/>
            <person name="Wang J."/>
        </authorList>
    </citation>
    <scope>NUCLEOTIDE SEQUENCE [LARGE SCALE GENOMIC DNA]</scope>
    <source>
        <strain evidence="1">05x7-T-G4-1.051#20</strain>
    </source>
</reference>
<dbReference type="InterPro" id="IPR016186">
    <property type="entry name" value="C-type_lectin-like/link_sf"/>
</dbReference>
<dbReference type="CDD" id="cd00037">
    <property type="entry name" value="CLECT"/>
    <property type="match status" value="1"/>
</dbReference>
<dbReference type="InterPro" id="IPR001304">
    <property type="entry name" value="C-type_lectin-like"/>
</dbReference>
<protein>
    <submittedName>
        <fullName evidence="1">Uncharacterized protein</fullName>
    </submittedName>
</protein>
<proteinExistence type="predicted"/>
<organism evidence="1">
    <name type="scientific">Magallana gigas</name>
    <name type="common">Pacific oyster</name>
    <name type="synonym">Crassostrea gigas</name>
    <dbReference type="NCBI Taxonomy" id="29159"/>
    <lineage>
        <taxon>Eukaryota</taxon>
        <taxon>Metazoa</taxon>
        <taxon>Spiralia</taxon>
        <taxon>Lophotrochozoa</taxon>
        <taxon>Mollusca</taxon>
        <taxon>Bivalvia</taxon>
        <taxon>Autobranchia</taxon>
        <taxon>Pteriomorphia</taxon>
        <taxon>Ostreida</taxon>
        <taxon>Ostreoidea</taxon>
        <taxon>Ostreidae</taxon>
        <taxon>Magallana</taxon>
    </lineage>
</organism>
<dbReference type="InParanoid" id="K1R8Q1"/>
<dbReference type="EMBL" id="JH819050">
    <property type="protein sequence ID" value="EKC42133.1"/>
    <property type="molecule type" value="Genomic_DNA"/>
</dbReference>
<dbReference type="InterPro" id="IPR016187">
    <property type="entry name" value="CTDL_fold"/>
</dbReference>
<sequence length="208" mass="23307">MILTAAPTYQQNDSLCSTHSPSAKHYASLNYCYWLTPSSQTADDGALTCEAAGGYMGYIDSTAGLLNFINEGLDNHWSFHNQSVFVGLRSWTENNAFTHWDSSPIYTFKWDYTNGQPDGIAFLQFCVTLRYQRTKYSAGDERPLSQFLGTTAIITIVAIIGIIIAGDMITIAQQVKAKLNQWKRKLEKEPAKLENEACVEMEDHTWVG</sequence>
<dbReference type="Gene3D" id="3.10.100.10">
    <property type="entry name" value="Mannose-Binding Protein A, subunit A"/>
    <property type="match status" value="1"/>
</dbReference>
<name>K1R8Q1_MAGGI</name>
<dbReference type="PROSITE" id="PS50041">
    <property type="entry name" value="C_TYPE_LECTIN_2"/>
    <property type="match status" value="1"/>
</dbReference>